<organism evidence="3">
    <name type="scientific">Naegleria gruberi</name>
    <name type="common">Amoeba</name>
    <dbReference type="NCBI Taxonomy" id="5762"/>
    <lineage>
        <taxon>Eukaryota</taxon>
        <taxon>Discoba</taxon>
        <taxon>Heterolobosea</taxon>
        <taxon>Tetramitia</taxon>
        <taxon>Eutetramitia</taxon>
        <taxon>Vahlkampfiidae</taxon>
        <taxon>Naegleria</taxon>
    </lineage>
</organism>
<dbReference type="SUPFAM" id="SSF50249">
    <property type="entry name" value="Nucleic acid-binding proteins"/>
    <property type="match status" value="1"/>
</dbReference>
<proteinExistence type="predicted"/>
<dbReference type="Proteomes" id="UP000006671">
    <property type="component" value="Unassembled WGS sequence"/>
</dbReference>
<dbReference type="InParanoid" id="D2VJJ5"/>
<dbReference type="Gene3D" id="2.40.50.140">
    <property type="entry name" value="Nucleic acid-binding proteins"/>
    <property type="match status" value="1"/>
</dbReference>
<dbReference type="KEGG" id="ngr:NAEGRDRAFT_69061"/>
<keyword evidence="3" id="KW-1185">Reference proteome</keyword>
<gene>
    <name evidence="2" type="ORF">NAEGRDRAFT_69061</name>
</gene>
<dbReference type="RefSeq" id="XP_002675793.1">
    <property type="nucleotide sequence ID" value="XM_002675747.1"/>
</dbReference>
<evidence type="ECO:0000313" key="2">
    <source>
        <dbReference type="EMBL" id="EFC43049.1"/>
    </source>
</evidence>
<protein>
    <submittedName>
        <fullName evidence="2">Predicted protein</fullName>
    </submittedName>
</protein>
<name>D2VJJ5_NAEGR</name>
<dbReference type="OrthoDB" id="25571at2759"/>
<evidence type="ECO:0000313" key="3">
    <source>
        <dbReference type="Proteomes" id="UP000006671"/>
    </source>
</evidence>
<dbReference type="EMBL" id="GG738876">
    <property type="protein sequence ID" value="EFC43049.1"/>
    <property type="molecule type" value="Genomic_DNA"/>
</dbReference>
<feature type="region of interest" description="Disordered" evidence="1">
    <location>
        <begin position="1"/>
        <end position="25"/>
    </location>
</feature>
<accession>D2VJJ5</accession>
<sequence>METGFFEDSHNSKEHTRMSGEKPSSITPLTIRQLLGRKTVSEKFIVDGKELYIVEVLGMVTSINSRNGFTTIQIDDCTGKLDVKVFDESVNNNPFLKSEVEQIQYVLLYIHKC</sequence>
<dbReference type="AlphaFoldDB" id="D2VJJ5"/>
<dbReference type="GeneID" id="8853023"/>
<dbReference type="InterPro" id="IPR012340">
    <property type="entry name" value="NA-bd_OB-fold"/>
</dbReference>
<feature type="compositionally biased region" description="Basic and acidic residues" evidence="1">
    <location>
        <begin position="7"/>
        <end position="20"/>
    </location>
</feature>
<evidence type="ECO:0000256" key="1">
    <source>
        <dbReference type="SAM" id="MobiDB-lite"/>
    </source>
</evidence>
<reference evidence="2 3" key="1">
    <citation type="journal article" date="2010" name="Cell">
        <title>The genome of Naegleria gruberi illuminates early eukaryotic versatility.</title>
        <authorList>
            <person name="Fritz-Laylin L.K."/>
            <person name="Prochnik S.E."/>
            <person name="Ginger M.L."/>
            <person name="Dacks J.B."/>
            <person name="Carpenter M.L."/>
            <person name="Field M.C."/>
            <person name="Kuo A."/>
            <person name="Paredez A."/>
            <person name="Chapman J."/>
            <person name="Pham J."/>
            <person name="Shu S."/>
            <person name="Neupane R."/>
            <person name="Cipriano M."/>
            <person name="Mancuso J."/>
            <person name="Tu H."/>
            <person name="Salamov A."/>
            <person name="Lindquist E."/>
            <person name="Shapiro H."/>
            <person name="Lucas S."/>
            <person name="Grigoriev I.V."/>
            <person name="Cande W.Z."/>
            <person name="Fulton C."/>
            <person name="Rokhsar D.S."/>
            <person name="Dawson S.C."/>
        </authorList>
    </citation>
    <scope>NUCLEOTIDE SEQUENCE [LARGE SCALE GENOMIC DNA]</scope>
    <source>
        <strain evidence="2 3">NEG-M</strain>
    </source>
</reference>
<dbReference type="VEuPathDB" id="AmoebaDB:NAEGRDRAFT_69061"/>